<comment type="caution">
    <text evidence="3">The sequence shown here is derived from an EMBL/GenBank/DDBJ whole genome shotgun (WGS) entry which is preliminary data.</text>
</comment>
<protein>
    <recommendedName>
        <fullName evidence="6">NlpC/P60 domain-containing protein</fullName>
    </recommendedName>
</protein>
<dbReference type="InterPro" id="IPR038765">
    <property type="entry name" value="Papain-like_cys_pep_sf"/>
</dbReference>
<dbReference type="Proteomes" id="UP000590511">
    <property type="component" value="Unassembled WGS sequence"/>
</dbReference>
<gene>
    <name evidence="2" type="ORF">Alo02nite_77020</name>
    <name evidence="3" type="ORF">BJ964_006665</name>
</gene>
<reference evidence="2 5" key="2">
    <citation type="submission" date="2021-01" db="EMBL/GenBank/DDBJ databases">
        <title>Whole genome shotgun sequence of Actinoplanes lobatus NBRC 12513.</title>
        <authorList>
            <person name="Komaki H."/>
            <person name="Tamura T."/>
        </authorList>
    </citation>
    <scope>NUCLEOTIDE SEQUENCE [LARGE SCALE GENOMIC DNA]</scope>
    <source>
        <strain evidence="2 5">NBRC 12513</strain>
    </source>
</reference>
<keyword evidence="5" id="KW-1185">Reference proteome</keyword>
<sequence>MHKLIVGAVVACLAIPLLAVTALLGSGGTPCAVASSGTAEVDGWDGDQIANAHTIVTVGMNRGVPQRGWVIAVATAIQESGLRNLSGGDRDSVGLFQQRPSQGWGSPTQLQDPVYATGKFYDKLITVNGWQQMPLTAAAQAVQLSAYPNAYARHEPAATTLIDQVTAGSETVGDAPCGTVCATGCTNTTAVFARARSWLTAWSGGPVPYLSSGDPTDWFHGYRRDCSGYVSMTLGLPGPGLNTAGLAARSTTLTKSQLQPGDLLINTAPNLRGHVVLFERWTDPSMTRYHGYEQSGDGGTHYRTIPYPYYGTYPMTPYRLTR</sequence>
<dbReference type="SUPFAM" id="SSF54001">
    <property type="entry name" value="Cysteine proteinases"/>
    <property type="match status" value="1"/>
</dbReference>
<dbReference type="Gene3D" id="3.90.1720.10">
    <property type="entry name" value="endopeptidase domain like (from Nostoc punctiforme)"/>
    <property type="match status" value="1"/>
</dbReference>
<dbReference type="EMBL" id="JACHNC010000001">
    <property type="protein sequence ID" value="MBB4752504.1"/>
    <property type="molecule type" value="Genomic_DNA"/>
</dbReference>
<dbReference type="RefSeq" id="WP_229807391.1">
    <property type="nucleotide sequence ID" value="NZ_BOMP01000143.1"/>
</dbReference>
<proteinExistence type="predicted"/>
<accession>A0A7W7HL32</accession>
<reference evidence="3 4" key="1">
    <citation type="submission" date="2020-08" db="EMBL/GenBank/DDBJ databases">
        <title>Sequencing the genomes of 1000 actinobacteria strains.</title>
        <authorList>
            <person name="Klenk H.-P."/>
        </authorList>
    </citation>
    <scope>NUCLEOTIDE SEQUENCE [LARGE SCALE GENOMIC DNA]</scope>
    <source>
        <strain evidence="3 4">DSM 43150</strain>
    </source>
</reference>
<evidence type="ECO:0000313" key="4">
    <source>
        <dbReference type="Proteomes" id="UP000590511"/>
    </source>
</evidence>
<dbReference type="AlphaFoldDB" id="A0A7W7HL32"/>
<organism evidence="3 4">
    <name type="scientific">Actinoplanes lobatus</name>
    <dbReference type="NCBI Taxonomy" id="113568"/>
    <lineage>
        <taxon>Bacteria</taxon>
        <taxon>Bacillati</taxon>
        <taxon>Actinomycetota</taxon>
        <taxon>Actinomycetes</taxon>
        <taxon>Micromonosporales</taxon>
        <taxon>Micromonosporaceae</taxon>
        <taxon>Actinoplanes</taxon>
    </lineage>
</organism>
<name>A0A7W7HL32_9ACTN</name>
<evidence type="ECO:0000256" key="1">
    <source>
        <dbReference type="SAM" id="SignalP"/>
    </source>
</evidence>
<evidence type="ECO:0000313" key="2">
    <source>
        <dbReference type="EMBL" id="GIE44804.1"/>
    </source>
</evidence>
<keyword evidence="1" id="KW-0732">Signal</keyword>
<dbReference type="EMBL" id="BOMP01000143">
    <property type="protein sequence ID" value="GIE44804.1"/>
    <property type="molecule type" value="Genomic_DNA"/>
</dbReference>
<evidence type="ECO:0000313" key="5">
    <source>
        <dbReference type="Proteomes" id="UP000631312"/>
    </source>
</evidence>
<feature type="chain" id="PRO_5038535694" description="NlpC/P60 domain-containing protein" evidence="1">
    <location>
        <begin position="20"/>
        <end position="322"/>
    </location>
</feature>
<feature type="signal peptide" evidence="1">
    <location>
        <begin position="1"/>
        <end position="19"/>
    </location>
</feature>
<evidence type="ECO:0000313" key="3">
    <source>
        <dbReference type="EMBL" id="MBB4752504.1"/>
    </source>
</evidence>
<evidence type="ECO:0008006" key="6">
    <source>
        <dbReference type="Google" id="ProtNLM"/>
    </source>
</evidence>
<dbReference type="Proteomes" id="UP000631312">
    <property type="component" value="Unassembled WGS sequence"/>
</dbReference>